<protein>
    <submittedName>
        <fullName evidence="6">ABC-type nitrate/sulfonate/bicarbonate transport systems, periplasmic components</fullName>
    </submittedName>
</protein>
<evidence type="ECO:0000313" key="6">
    <source>
        <dbReference type="EMBL" id="SBT26842.1"/>
    </source>
</evidence>
<organism evidence="6 8">
    <name type="scientific">Orrella dioscoreae</name>
    <dbReference type="NCBI Taxonomy" id="1851544"/>
    <lineage>
        <taxon>Bacteria</taxon>
        <taxon>Pseudomonadati</taxon>
        <taxon>Pseudomonadota</taxon>
        <taxon>Betaproteobacteria</taxon>
        <taxon>Burkholderiales</taxon>
        <taxon>Alcaligenaceae</taxon>
        <taxon>Orrella</taxon>
    </lineage>
</organism>
<dbReference type="Pfam" id="PF09084">
    <property type="entry name" value="NMT1"/>
    <property type="match status" value="1"/>
</dbReference>
<feature type="signal peptide" evidence="4">
    <location>
        <begin position="1"/>
        <end position="28"/>
    </location>
</feature>
<dbReference type="AlphaFoldDB" id="A0A1C3K5T6"/>
<dbReference type="KEGG" id="odi:ODI_R4190"/>
<keyword evidence="8" id="KW-1185">Reference proteome</keyword>
<evidence type="ECO:0000259" key="5">
    <source>
        <dbReference type="SMART" id="SM00062"/>
    </source>
</evidence>
<feature type="chain" id="PRO_5015062743" evidence="4">
    <location>
        <begin position="29"/>
        <end position="331"/>
    </location>
</feature>
<dbReference type="GO" id="GO:0042597">
    <property type="term" value="C:periplasmic space"/>
    <property type="evidence" value="ECO:0007669"/>
    <property type="project" value="UniProtKB-SubCell"/>
</dbReference>
<dbReference type="EMBL" id="LT907988">
    <property type="protein sequence ID" value="SOE52441.1"/>
    <property type="molecule type" value="Genomic_DNA"/>
</dbReference>
<dbReference type="SMART" id="SM00062">
    <property type="entry name" value="PBPb"/>
    <property type="match status" value="1"/>
</dbReference>
<sequence>MSFLSSLKRAAAAALVLGLAAAAVPAHAQKIRVGYWPSGLTLGYGSVLEAGSFFKDQGLDVEYVHFSDVNGPTRAIAANAIDLAFGSPAAGAFALATDGVPVKIILATQPANVAFVVPEDSPIKSLADLKGKKVGMSPAGSSTATIASAVLAGNHGIQEKDFSLVPGNEARLVQFLAQKEVDAAALRNVTVAQIKDLKVRTLSTFADEWRTLTKSDAAPYNAVGVVRSEYLQKNPDAVVRAIVALRKGLEYGRANPAEVVKTVQKAANLPQADAKVFADLWDENYRVSLAEPDQKTLLREFEIFKANGTLKGDLPAGALDPVPYEKALQVK</sequence>
<evidence type="ECO:0000256" key="3">
    <source>
        <dbReference type="ARBA" id="ARBA00022729"/>
    </source>
</evidence>
<evidence type="ECO:0000256" key="2">
    <source>
        <dbReference type="ARBA" id="ARBA00010742"/>
    </source>
</evidence>
<dbReference type="Proteomes" id="UP000078558">
    <property type="component" value="Chromosome I"/>
</dbReference>
<feature type="domain" description="Solute-binding protein family 3/N-terminal" evidence="5">
    <location>
        <begin position="30"/>
        <end position="255"/>
    </location>
</feature>
<proteinExistence type="inferred from homology"/>
<reference evidence="6 8" key="1">
    <citation type="submission" date="2016-06" db="EMBL/GenBank/DDBJ databases">
        <authorList>
            <person name="Kjaerup R.B."/>
            <person name="Dalgaard T.S."/>
            <person name="Juul-Madsen H.R."/>
        </authorList>
    </citation>
    <scope>NUCLEOTIDE SEQUENCE [LARGE SCALE GENOMIC DNA]</scope>
    <source>
        <strain evidence="6">Orrdi1</strain>
    </source>
</reference>
<keyword evidence="3 4" id="KW-0732">Signal</keyword>
<evidence type="ECO:0000313" key="8">
    <source>
        <dbReference type="Proteomes" id="UP000078558"/>
    </source>
</evidence>
<comment type="subcellular location">
    <subcellularLocation>
        <location evidence="1">Periplasm</location>
    </subcellularLocation>
</comment>
<dbReference type="Gene3D" id="3.40.190.10">
    <property type="entry name" value="Periplasmic binding protein-like II"/>
    <property type="match status" value="2"/>
</dbReference>
<dbReference type="PANTHER" id="PTHR30024:SF47">
    <property type="entry name" value="TAURINE-BINDING PERIPLASMIC PROTEIN"/>
    <property type="match status" value="1"/>
</dbReference>
<dbReference type="SUPFAM" id="SSF53850">
    <property type="entry name" value="Periplasmic binding protein-like II"/>
    <property type="match status" value="1"/>
</dbReference>
<dbReference type="PANTHER" id="PTHR30024">
    <property type="entry name" value="ALIPHATIC SULFONATES-BINDING PROTEIN-RELATED"/>
    <property type="match status" value="1"/>
</dbReference>
<dbReference type="RefSeq" id="WP_067757345.1">
    <property type="nucleotide sequence ID" value="NZ_LT907988.1"/>
</dbReference>
<dbReference type="InterPro" id="IPR001638">
    <property type="entry name" value="Solute-binding_3/MltF_N"/>
</dbReference>
<name>A0A1C3K5T6_9BURK</name>
<evidence type="ECO:0000256" key="4">
    <source>
        <dbReference type="SAM" id="SignalP"/>
    </source>
</evidence>
<gene>
    <name evidence="6" type="ORF">ODI_00967</name>
    <name evidence="7" type="ORF">ODI_R4190</name>
</gene>
<dbReference type="InterPro" id="IPR015168">
    <property type="entry name" value="SsuA/THI5"/>
</dbReference>
<evidence type="ECO:0000256" key="1">
    <source>
        <dbReference type="ARBA" id="ARBA00004418"/>
    </source>
</evidence>
<accession>A0A1C3K5T6</accession>
<dbReference type="OrthoDB" id="9134331at2"/>
<reference evidence="7 8" key="2">
    <citation type="submission" date="2017-08" db="EMBL/GenBank/DDBJ databases">
        <authorList>
            <person name="de Groot N.N."/>
        </authorList>
    </citation>
    <scope>NUCLEOTIDE SEQUENCE [LARGE SCALE GENOMIC DNA]</scope>
    <source>
        <strain evidence="7">Orrdi1</strain>
    </source>
</reference>
<dbReference type="STRING" id="1851544.ODI_00967"/>
<evidence type="ECO:0000313" key="7">
    <source>
        <dbReference type="EMBL" id="SOE52441.1"/>
    </source>
</evidence>
<comment type="similarity">
    <text evidence="2">Belongs to the bacterial solute-binding protein SsuA/TauA family.</text>
</comment>
<dbReference type="EMBL" id="FLRC01000044">
    <property type="protein sequence ID" value="SBT26842.1"/>
    <property type="molecule type" value="Genomic_DNA"/>
</dbReference>